<dbReference type="PANTHER" id="PTHR42887">
    <property type="entry name" value="OS12G0638800 PROTEIN"/>
    <property type="match status" value="1"/>
</dbReference>
<dbReference type="Gene3D" id="1.10.8.260">
    <property type="entry name" value="HI0933 insert domain-like"/>
    <property type="match status" value="1"/>
</dbReference>
<accession>A0A174T583</accession>
<protein>
    <submittedName>
        <fullName evidence="6">Protoporphyrinogen oxidase</fullName>
    </submittedName>
</protein>
<dbReference type="SUPFAM" id="SSF51905">
    <property type="entry name" value="FAD/NAD(P)-binding domain"/>
    <property type="match status" value="1"/>
</dbReference>
<dbReference type="Gene3D" id="2.40.30.10">
    <property type="entry name" value="Translation factors"/>
    <property type="match status" value="1"/>
</dbReference>
<dbReference type="STRING" id="88431.ERS852423_02041"/>
<evidence type="ECO:0000259" key="4">
    <source>
        <dbReference type="Pfam" id="PF03486"/>
    </source>
</evidence>
<dbReference type="Pfam" id="PF03486">
    <property type="entry name" value="HI0933_like"/>
    <property type="match status" value="1"/>
</dbReference>
<evidence type="ECO:0000313" key="7">
    <source>
        <dbReference type="Proteomes" id="UP000095485"/>
    </source>
</evidence>
<evidence type="ECO:0000256" key="3">
    <source>
        <dbReference type="ARBA" id="ARBA00022827"/>
    </source>
</evidence>
<dbReference type="InterPro" id="IPR004792">
    <property type="entry name" value="BaiN-like"/>
</dbReference>
<dbReference type="AlphaFoldDB" id="A0A174T583"/>
<gene>
    <name evidence="6" type="ORF">ERS852526_02591</name>
</gene>
<proteinExistence type="predicted"/>
<dbReference type="PRINTS" id="PR00368">
    <property type="entry name" value="FADPNR"/>
</dbReference>
<dbReference type="NCBIfam" id="TIGR00275">
    <property type="entry name" value="aminoacetone oxidase family FAD-binding enzyme"/>
    <property type="match status" value="1"/>
</dbReference>
<dbReference type="InterPro" id="IPR023166">
    <property type="entry name" value="BaiN-like_dom_sf"/>
</dbReference>
<dbReference type="InterPro" id="IPR057661">
    <property type="entry name" value="RsdA/BaiN/AoA(So)_Rossmann"/>
</dbReference>
<dbReference type="RefSeq" id="WP_055284242.1">
    <property type="nucleotide sequence ID" value="NZ_CZAY01000021.1"/>
</dbReference>
<dbReference type="OrthoDB" id="9773233at2"/>
<sequence>MKKIAIIGGGASGLVAAIAAARTNPQAQILIYEKKDSAGKKILATGNGRCNLTNKDMNASYFHSDNLSVVEEVLQKFGYEDTIAFFTSLGLLTKARGNYVYPYSDQASTVLDLLKSELDRLHVKITTDVTVTGIVPTSHGFTVQTDHQKQKADAVILACGGKANSRLGSDGSGYALAKELGHTMVPVVPALVQLKVKNHPFAKAAGVRTDAVVTAVCHGQPAASDHGELQLTAYGISGIPVFQISRYIAKSLYLKQDAKVSIDFLPAFTEEAFFEFLLKRRNGREQMTCADYLLGIFHQKLIPRFLEQARIRMHTLTGDLSDTQIKSLVQVVKNNVVTIDTTNGFDNAQVCAGGISTEEITPDTMESRYVRHLYLAGELLDVDGICGGYNLQWAWATGYLAGTAAANDISSDR</sequence>
<dbReference type="GeneID" id="96229868"/>
<organism evidence="6 7">
    <name type="scientific">Dorea longicatena</name>
    <dbReference type="NCBI Taxonomy" id="88431"/>
    <lineage>
        <taxon>Bacteria</taxon>
        <taxon>Bacillati</taxon>
        <taxon>Bacillota</taxon>
        <taxon>Clostridia</taxon>
        <taxon>Lachnospirales</taxon>
        <taxon>Lachnospiraceae</taxon>
        <taxon>Dorea</taxon>
    </lineage>
</organism>
<evidence type="ECO:0000256" key="1">
    <source>
        <dbReference type="ARBA" id="ARBA00001974"/>
    </source>
</evidence>
<name>A0A174T583_9FIRM</name>
<dbReference type="InterPro" id="IPR055178">
    <property type="entry name" value="RsdA/BaiN/AoA(So)-like_dom"/>
</dbReference>
<feature type="domain" description="RsdA/BaiN/AoA(So)-like insert" evidence="5">
    <location>
        <begin position="188"/>
        <end position="350"/>
    </location>
</feature>
<dbReference type="Proteomes" id="UP000095485">
    <property type="component" value="Unassembled WGS sequence"/>
</dbReference>
<keyword evidence="2" id="KW-0285">Flavoprotein</keyword>
<evidence type="ECO:0000313" key="6">
    <source>
        <dbReference type="EMBL" id="CUQ01989.1"/>
    </source>
</evidence>
<feature type="domain" description="RsdA/BaiN/AoA(So)-like Rossmann fold-like" evidence="4">
    <location>
        <begin position="3"/>
        <end position="403"/>
    </location>
</feature>
<evidence type="ECO:0000259" key="5">
    <source>
        <dbReference type="Pfam" id="PF22780"/>
    </source>
</evidence>
<dbReference type="EMBL" id="CZAY01000021">
    <property type="protein sequence ID" value="CUQ01989.1"/>
    <property type="molecule type" value="Genomic_DNA"/>
</dbReference>
<dbReference type="Gene3D" id="3.50.50.60">
    <property type="entry name" value="FAD/NAD(P)-binding domain"/>
    <property type="match status" value="1"/>
</dbReference>
<dbReference type="Pfam" id="PF22780">
    <property type="entry name" value="HI0933_like_1st"/>
    <property type="match status" value="1"/>
</dbReference>
<comment type="cofactor">
    <cofactor evidence="1">
        <name>FAD</name>
        <dbReference type="ChEBI" id="CHEBI:57692"/>
    </cofactor>
</comment>
<dbReference type="PANTHER" id="PTHR42887:SF2">
    <property type="entry name" value="OS12G0638800 PROTEIN"/>
    <property type="match status" value="1"/>
</dbReference>
<reference evidence="6 7" key="1">
    <citation type="submission" date="2015-09" db="EMBL/GenBank/DDBJ databases">
        <authorList>
            <consortium name="Pathogen Informatics"/>
        </authorList>
    </citation>
    <scope>NUCLEOTIDE SEQUENCE [LARGE SCALE GENOMIC DNA]</scope>
    <source>
        <strain evidence="6 7">2789STDY5834914</strain>
    </source>
</reference>
<keyword evidence="3" id="KW-0274">FAD</keyword>
<evidence type="ECO:0000256" key="2">
    <source>
        <dbReference type="ARBA" id="ARBA00022630"/>
    </source>
</evidence>
<dbReference type="SUPFAM" id="SSF160996">
    <property type="entry name" value="HI0933 insert domain-like"/>
    <property type="match status" value="1"/>
</dbReference>
<dbReference type="InterPro" id="IPR036188">
    <property type="entry name" value="FAD/NAD-bd_sf"/>
</dbReference>